<organism evidence="2 3">
    <name type="scientific">Streptococcus sanguinis</name>
    <dbReference type="NCBI Taxonomy" id="1305"/>
    <lineage>
        <taxon>Bacteria</taxon>
        <taxon>Bacillati</taxon>
        <taxon>Bacillota</taxon>
        <taxon>Bacilli</taxon>
        <taxon>Lactobacillales</taxon>
        <taxon>Streptococcaceae</taxon>
        <taxon>Streptococcus</taxon>
    </lineage>
</organism>
<dbReference type="InterPro" id="IPR050229">
    <property type="entry name" value="GlpE_sulfurtransferase"/>
</dbReference>
<dbReference type="Pfam" id="PF00581">
    <property type="entry name" value="Rhodanese"/>
    <property type="match status" value="1"/>
</dbReference>
<dbReference type="PROSITE" id="PS50206">
    <property type="entry name" value="RHODANESE_3"/>
    <property type="match status" value="1"/>
</dbReference>
<evidence type="ECO:0000259" key="1">
    <source>
        <dbReference type="PROSITE" id="PS50206"/>
    </source>
</evidence>
<proteinExistence type="predicted"/>
<dbReference type="AlphaFoldDB" id="A0A3P1S045"/>
<dbReference type="InterPro" id="IPR001763">
    <property type="entry name" value="Rhodanese-like_dom"/>
</dbReference>
<dbReference type="CDD" id="cd00158">
    <property type="entry name" value="RHOD"/>
    <property type="match status" value="1"/>
</dbReference>
<dbReference type="EMBL" id="RQZI01000018">
    <property type="protein sequence ID" value="RRC90701.1"/>
    <property type="molecule type" value="Genomic_DNA"/>
</dbReference>
<accession>A0A3P1S045</accession>
<dbReference type="PANTHER" id="PTHR43031:SF17">
    <property type="entry name" value="SULFURTRANSFERASE YTWF-RELATED"/>
    <property type="match status" value="1"/>
</dbReference>
<name>A0A3P1S045_STRSA</name>
<dbReference type="PANTHER" id="PTHR43031">
    <property type="entry name" value="FAD-DEPENDENT OXIDOREDUCTASE"/>
    <property type="match status" value="1"/>
</dbReference>
<reference evidence="2 3" key="1">
    <citation type="submission" date="2018-11" db="EMBL/GenBank/DDBJ databases">
        <title>Genomes From Bacteria Associated with the Canine Oral Cavity: a Test Case for Automated Genome-Based Taxonomic Assignment.</title>
        <authorList>
            <person name="Coil D.A."/>
            <person name="Jospin G."/>
            <person name="Darling A.E."/>
            <person name="Wallis C."/>
            <person name="Davis I.J."/>
            <person name="Harris S."/>
            <person name="Eisen J.A."/>
            <person name="Holcombe L.J."/>
            <person name="O'Flynn C."/>
        </authorList>
    </citation>
    <scope>NUCLEOTIDE SEQUENCE [LARGE SCALE GENOMIC DNA]</scope>
    <source>
        <strain evidence="2 3">OH953</strain>
    </source>
</reference>
<feature type="domain" description="Rhodanese" evidence="1">
    <location>
        <begin position="20"/>
        <end position="103"/>
    </location>
</feature>
<dbReference type="Proteomes" id="UP000277597">
    <property type="component" value="Unassembled WGS sequence"/>
</dbReference>
<evidence type="ECO:0000313" key="3">
    <source>
        <dbReference type="Proteomes" id="UP000277597"/>
    </source>
</evidence>
<dbReference type="InterPro" id="IPR036873">
    <property type="entry name" value="Rhodanese-like_dom_sf"/>
</dbReference>
<comment type="caution">
    <text evidence="2">The sequence shown here is derived from an EMBL/GenBank/DDBJ whole genome shotgun (WGS) entry which is preliminary data.</text>
</comment>
<dbReference type="SUPFAM" id="SSF52821">
    <property type="entry name" value="Rhodanese/Cell cycle control phosphatase"/>
    <property type="match status" value="1"/>
</dbReference>
<protein>
    <submittedName>
        <fullName evidence="2">Rhodanese-like domain-containing protein</fullName>
    </submittedName>
</protein>
<sequence>MNRRKRMQKISAKDLYDKLQAEELQLIDVREVDEFTAGHVSGAQNLPLSSLPEKYEQLDKQIPYHIICQKGGRSARACEFLEAKGYQVINVEGGVEAFPAKLTI</sequence>
<gene>
    <name evidence="2" type="ORF">EII39_11285</name>
</gene>
<dbReference type="SMART" id="SM00450">
    <property type="entry name" value="RHOD"/>
    <property type="match status" value="1"/>
</dbReference>
<dbReference type="Gene3D" id="3.40.250.10">
    <property type="entry name" value="Rhodanese-like domain"/>
    <property type="match status" value="1"/>
</dbReference>
<evidence type="ECO:0000313" key="2">
    <source>
        <dbReference type="EMBL" id="RRC90701.1"/>
    </source>
</evidence>
<dbReference type="RefSeq" id="WP_049541116.1">
    <property type="nucleotide sequence ID" value="NZ_RQZI01000018.1"/>
</dbReference>